<dbReference type="PANTHER" id="PTHR15407:SF28">
    <property type="entry name" value="RIBITOL-5-PHOSPHATE TRANSFERASE FKTN"/>
    <property type="match status" value="1"/>
</dbReference>
<keyword evidence="4" id="KW-0472">Membrane</keyword>
<reference evidence="5" key="1">
    <citation type="submission" date="2021-06" db="EMBL/GenBank/DDBJ databases">
        <title>Parelaphostrongylus tenuis whole genome reference sequence.</title>
        <authorList>
            <person name="Garwood T.J."/>
            <person name="Larsen P.A."/>
            <person name="Fountain-Jones N.M."/>
            <person name="Garbe J.R."/>
            <person name="Macchietto M.G."/>
            <person name="Kania S.A."/>
            <person name="Gerhold R.W."/>
            <person name="Richards J.E."/>
            <person name="Wolf T.M."/>
        </authorList>
    </citation>
    <scope>NUCLEOTIDE SEQUENCE</scope>
    <source>
        <strain evidence="5">MNPRO001-30</strain>
        <tissue evidence="5">Meninges</tissue>
    </source>
</reference>
<keyword evidence="3" id="KW-1133">Transmembrane helix</keyword>
<comment type="subcellular location">
    <subcellularLocation>
        <location evidence="1">Membrane</location>
        <topology evidence="1">Single-pass membrane protein</topology>
    </subcellularLocation>
</comment>
<evidence type="ECO:0000256" key="4">
    <source>
        <dbReference type="ARBA" id="ARBA00023136"/>
    </source>
</evidence>
<comment type="caution">
    <text evidence="5">The sequence shown here is derived from an EMBL/GenBank/DDBJ whole genome shotgun (WGS) entry which is preliminary data.</text>
</comment>
<dbReference type="Proteomes" id="UP001196413">
    <property type="component" value="Unassembled WGS sequence"/>
</dbReference>
<dbReference type="PANTHER" id="PTHR15407">
    <property type="entry name" value="FUKUTIN-RELATED"/>
    <property type="match status" value="1"/>
</dbReference>
<dbReference type="AlphaFoldDB" id="A0AAD5M1U2"/>
<proteinExistence type="predicted"/>
<keyword evidence="6" id="KW-1185">Reference proteome</keyword>
<accession>A0AAD5M1U2</accession>
<organism evidence="5 6">
    <name type="scientific">Parelaphostrongylus tenuis</name>
    <name type="common">Meningeal worm</name>
    <dbReference type="NCBI Taxonomy" id="148309"/>
    <lineage>
        <taxon>Eukaryota</taxon>
        <taxon>Metazoa</taxon>
        <taxon>Ecdysozoa</taxon>
        <taxon>Nematoda</taxon>
        <taxon>Chromadorea</taxon>
        <taxon>Rhabditida</taxon>
        <taxon>Rhabditina</taxon>
        <taxon>Rhabditomorpha</taxon>
        <taxon>Strongyloidea</taxon>
        <taxon>Metastrongylidae</taxon>
        <taxon>Parelaphostrongylus</taxon>
    </lineage>
</organism>
<keyword evidence="2" id="KW-0812">Transmembrane</keyword>
<evidence type="ECO:0000256" key="1">
    <source>
        <dbReference type="ARBA" id="ARBA00004167"/>
    </source>
</evidence>
<dbReference type="EMBL" id="JAHQIW010000902">
    <property type="protein sequence ID" value="KAJ1350642.1"/>
    <property type="molecule type" value="Genomic_DNA"/>
</dbReference>
<evidence type="ECO:0000256" key="3">
    <source>
        <dbReference type="ARBA" id="ARBA00022989"/>
    </source>
</evidence>
<gene>
    <name evidence="5" type="ORF">KIN20_006478</name>
</gene>
<evidence type="ECO:0000313" key="5">
    <source>
        <dbReference type="EMBL" id="KAJ1350642.1"/>
    </source>
</evidence>
<sequence length="282" mass="32032">MLAVGLPLERRGIQKMGDKRQLLSVQAIEDKLAWIRVALQRLSTDENRYQLDSSGCWAHPRILTNRCCDHKMTNKNTMLRELLEQRSIGLHLHVVGKIGSTTAALSSHLTISGTAGWYRECDIIPHTRDVDFAALIENYNPNLLTHLQSNETKFRLTRKFGRVNDSYEFTLQPLGGGRPSIDLFWMYSSENDSWVGGTARDGSKFKYTYPRMLNSERATWAKKNVLLSGVLERWANDSAYGNSGTLSMILPDDIQPFFDTLFHWGTSDGEKLVYRTAAKTDI</sequence>
<evidence type="ECO:0000313" key="6">
    <source>
        <dbReference type="Proteomes" id="UP001196413"/>
    </source>
</evidence>
<protein>
    <submittedName>
        <fullName evidence="5">Uncharacterized protein</fullName>
    </submittedName>
</protein>
<dbReference type="InterPro" id="IPR009644">
    <property type="entry name" value="FKTN/MNN4/W02B3.4-1"/>
</dbReference>
<evidence type="ECO:0000256" key="2">
    <source>
        <dbReference type="ARBA" id="ARBA00022692"/>
    </source>
</evidence>
<dbReference type="GO" id="GO:0016020">
    <property type="term" value="C:membrane"/>
    <property type="evidence" value="ECO:0007669"/>
    <property type="project" value="UniProtKB-SubCell"/>
</dbReference>
<name>A0AAD5M1U2_PARTN</name>